<evidence type="ECO:0000256" key="1">
    <source>
        <dbReference type="SAM" id="Coils"/>
    </source>
</evidence>
<evidence type="ECO:0000313" key="4">
    <source>
        <dbReference type="EMBL" id="KUI54356.1"/>
    </source>
</evidence>
<dbReference type="AlphaFoldDB" id="A0A194URV5"/>
<feature type="transmembrane region" description="Helical" evidence="3">
    <location>
        <begin position="49"/>
        <end position="69"/>
    </location>
</feature>
<keyword evidence="5" id="KW-1185">Reference proteome</keyword>
<keyword evidence="1" id="KW-0175">Coiled coil</keyword>
<accession>A0A194URV5</accession>
<keyword evidence="3" id="KW-1133">Transmembrane helix</keyword>
<evidence type="ECO:0008006" key="6">
    <source>
        <dbReference type="Google" id="ProtNLM"/>
    </source>
</evidence>
<feature type="compositionally biased region" description="Low complexity" evidence="2">
    <location>
        <begin position="32"/>
        <end position="43"/>
    </location>
</feature>
<name>A0A194URV5_CYTMA</name>
<evidence type="ECO:0000313" key="5">
    <source>
        <dbReference type="Proteomes" id="UP000078576"/>
    </source>
</evidence>
<organism evidence="4 5">
    <name type="scientific">Cytospora mali</name>
    <name type="common">Apple Valsa canker fungus</name>
    <name type="synonym">Valsa mali</name>
    <dbReference type="NCBI Taxonomy" id="578113"/>
    <lineage>
        <taxon>Eukaryota</taxon>
        <taxon>Fungi</taxon>
        <taxon>Dikarya</taxon>
        <taxon>Ascomycota</taxon>
        <taxon>Pezizomycotina</taxon>
        <taxon>Sordariomycetes</taxon>
        <taxon>Sordariomycetidae</taxon>
        <taxon>Diaporthales</taxon>
        <taxon>Cytosporaceae</taxon>
        <taxon>Cytospora</taxon>
    </lineage>
</organism>
<protein>
    <recommendedName>
        <fullName evidence="6">Apolipoprotein/apolipophorin</fullName>
    </recommendedName>
</protein>
<sequence length="412" mass="45317">MFSARSAARSTLPRAARSVKAPRAARQTRFQSTSSSSHTSNAGGGASPFVAGAVGGLAAGGLLYGAFLYTPSGKMVRSINKASKEGQKKYQEAAKKIQETTPDADQTIKYIKDFCYSYVAWIPGGRQYVDVVFKDLETVRKNHRDEADRLLNDAYKQFQDVSKSGLSMEALRKLYDVLTDLSVKIADLSTDALGDIIDNHPQLKEKFGGSLDQLKQLGDQYGPEAKKQVDETWKQVRDVAAGGLTAANLDKARKLVQEKVEQVKKLGDEAWNKGLEQAKPYLDKNPKVKELVEKNADALKQGNAKELFDRARKAAESGQTGDLEGYVNEAVEKTKTKGKQISGGLGLEQYFDKIPNGSEILPKLQQLKEVAEKHSDESEKLVKETLEELKSVLEKKSEEAGKILNKAKEESK</sequence>
<dbReference type="OrthoDB" id="3883941at2759"/>
<keyword evidence="3" id="KW-0812">Transmembrane</keyword>
<dbReference type="EMBL" id="KN714673">
    <property type="protein sequence ID" value="KUI54356.1"/>
    <property type="molecule type" value="Genomic_DNA"/>
</dbReference>
<evidence type="ECO:0000256" key="3">
    <source>
        <dbReference type="SAM" id="Phobius"/>
    </source>
</evidence>
<keyword evidence="3" id="KW-0472">Membrane</keyword>
<evidence type="ECO:0000256" key="2">
    <source>
        <dbReference type="SAM" id="MobiDB-lite"/>
    </source>
</evidence>
<dbReference type="STRING" id="694573.A0A194URV5"/>
<proteinExistence type="predicted"/>
<feature type="region of interest" description="Disordered" evidence="2">
    <location>
        <begin position="1"/>
        <end position="43"/>
    </location>
</feature>
<dbReference type="Proteomes" id="UP000078576">
    <property type="component" value="Unassembled WGS sequence"/>
</dbReference>
<reference evidence="5" key="1">
    <citation type="submission" date="2014-12" db="EMBL/GenBank/DDBJ databases">
        <title>Genome Sequence of Valsa Canker Pathogens Uncovers a Specific Adaption of Colonization on Woody Bark.</title>
        <authorList>
            <person name="Yin Z."/>
            <person name="Liu H."/>
            <person name="Gao X."/>
            <person name="Li Z."/>
            <person name="Song N."/>
            <person name="Ke X."/>
            <person name="Dai Q."/>
            <person name="Wu Y."/>
            <person name="Sun Y."/>
            <person name="Xu J.-R."/>
            <person name="Kang Z.K."/>
            <person name="Wang L."/>
            <person name="Huang L."/>
        </authorList>
    </citation>
    <scope>NUCLEOTIDE SEQUENCE [LARGE SCALE GENOMIC DNA]</scope>
    <source>
        <strain evidence="5">SXYL134</strain>
    </source>
</reference>
<feature type="coiled-coil region" evidence="1">
    <location>
        <begin position="364"/>
        <end position="410"/>
    </location>
</feature>
<gene>
    <name evidence="4" type="ORF">VP1G_01770</name>
</gene>